<sequence length="91" mass="10458">WVALQEEMKIDVQRIWKRNLGRDDRCIADHGKEARFPFLDEDVIETLLDLPLWEIADLEKPSGHGDKKILRQVAQLLGLEGASTLPKRAIQ</sequence>
<reference evidence="5 6" key="1">
    <citation type="journal article" date="2021" name="Nat. Plants">
        <title>The Taxus genome provides insights into paclitaxel biosynthesis.</title>
        <authorList>
            <person name="Xiong X."/>
            <person name="Gou J."/>
            <person name="Liao Q."/>
            <person name="Li Y."/>
            <person name="Zhou Q."/>
            <person name="Bi G."/>
            <person name="Li C."/>
            <person name="Du R."/>
            <person name="Wang X."/>
            <person name="Sun T."/>
            <person name="Guo L."/>
            <person name="Liang H."/>
            <person name="Lu P."/>
            <person name="Wu Y."/>
            <person name="Zhang Z."/>
            <person name="Ro D.K."/>
            <person name="Shang Y."/>
            <person name="Huang S."/>
            <person name="Yan J."/>
        </authorList>
    </citation>
    <scope>NUCLEOTIDE SEQUENCE [LARGE SCALE GENOMIC DNA]</scope>
    <source>
        <strain evidence="5">Ta-2019</strain>
    </source>
</reference>
<gene>
    <name evidence="5" type="ORF">KI387_016896</name>
</gene>
<keyword evidence="2" id="KW-0061">Asparagine biosynthesis</keyword>
<evidence type="ECO:0000256" key="3">
    <source>
        <dbReference type="ARBA" id="ARBA00022962"/>
    </source>
</evidence>
<keyword evidence="3" id="KW-0315">Glutamine amidotransferase</keyword>
<evidence type="ECO:0000256" key="1">
    <source>
        <dbReference type="ARBA" id="ARBA00022605"/>
    </source>
</evidence>
<keyword evidence="6" id="KW-1185">Reference proteome</keyword>
<evidence type="ECO:0000313" key="5">
    <source>
        <dbReference type="EMBL" id="KAH9322257.1"/>
    </source>
</evidence>
<dbReference type="AlphaFoldDB" id="A0AA38GEP6"/>
<comment type="caution">
    <text evidence="5">The sequence shown here is derived from an EMBL/GenBank/DDBJ whole genome shotgun (WGS) entry which is preliminary data.</text>
</comment>
<evidence type="ECO:0000256" key="2">
    <source>
        <dbReference type="ARBA" id="ARBA00022888"/>
    </source>
</evidence>
<evidence type="ECO:0000259" key="4">
    <source>
        <dbReference type="Pfam" id="PF00733"/>
    </source>
</evidence>
<name>A0AA38GEP6_TAXCH</name>
<dbReference type="InterPro" id="IPR014729">
    <property type="entry name" value="Rossmann-like_a/b/a_fold"/>
</dbReference>
<dbReference type="SUPFAM" id="SSF52402">
    <property type="entry name" value="Adenine nucleotide alpha hydrolases-like"/>
    <property type="match status" value="1"/>
</dbReference>
<dbReference type="CDD" id="cd01991">
    <property type="entry name" value="Asn_synthase_B_C"/>
    <property type="match status" value="1"/>
</dbReference>
<dbReference type="Proteomes" id="UP000824469">
    <property type="component" value="Unassembled WGS sequence"/>
</dbReference>
<proteinExistence type="predicted"/>
<feature type="non-terminal residue" evidence="5">
    <location>
        <position position="91"/>
    </location>
</feature>
<evidence type="ECO:0000313" key="6">
    <source>
        <dbReference type="Proteomes" id="UP000824469"/>
    </source>
</evidence>
<feature type="non-terminal residue" evidence="5">
    <location>
        <position position="1"/>
    </location>
</feature>
<accession>A0AA38GEP6</accession>
<feature type="domain" description="Asparagine synthetase" evidence="4">
    <location>
        <begin position="3"/>
        <end position="75"/>
    </location>
</feature>
<dbReference type="InterPro" id="IPR001962">
    <property type="entry name" value="Asn_synthase"/>
</dbReference>
<dbReference type="Pfam" id="PF00733">
    <property type="entry name" value="Asn_synthase"/>
    <property type="match status" value="1"/>
</dbReference>
<dbReference type="InterPro" id="IPR051857">
    <property type="entry name" value="Asn_synthetase_domain"/>
</dbReference>
<dbReference type="Gene3D" id="3.40.50.620">
    <property type="entry name" value="HUPs"/>
    <property type="match status" value="1"/>
</dbReference>
<protein>
    <recommendedName>
        <fullName evidence="4">Asparagine synthetase domain-containing protein</fullName>
    </recommendedName>
</protein>
<keyword evidence="1" id="KW-0028">Amino-acid biosynthesis</keyword>
<dbReference type="PANTHER" id="PTHR45937:SF1">
    <property type="entry name" value="ASPARAGINE SYNTHETASE DOMAIN-CONTAINING PROTEIN 1"/>
    <property type="match status" value="1"/>
</dbReference>
<organism evidence="5 6">
    <name type="scientific">Taxus chinensis</name>
    <name type="common">Chinese yew</name>
    <name type="synonym">Taxus wallichiana var. chinensis</name>
    <dbReference type="NCBI Taxonomy" id="29808"/>
    <lineage>
        <taxon>Eukaryota</taxon>
        <taxon>Viridiplantae</taxon>
        <taxon>Streptophyta</taxon>
        <taxon>Embryophyta</taxon>
        <taxon>Tracheophyta</taxon>
        <taxon>Spermatophyta</taxon>
        <taxon>Pinopsida</taxon>
        <taxon>Pinidae</taxon>
        <taxon>Conifers II</taxon>
        <taxon>Cupressales</taxon>
        <taxon>Taxaceae</taxon>
        <taxon>Taxus</taxon>
    </lineage>
</organism>
<dbReference type="GO" id="GO:0004066">
    <property type="term" value="F:asparagine synthase (glutamine-hydrolyzing) activity"/>
    <property type="evidence" value="ECO:0007669"/>
    <property type="project" value="InterPro"/>
</dbReference>
<dbReference type="EMBL" id="JAHRHJ020000003">
    <property type="protein sequence ID" value="KAH9322257.1"/>
    <property type="molecule type" value="Genomic_DNA"/>
</dbReference>
<dbReference type="PANTHER" id="PTHR45937">
    <property type="entry name" value="ASPARAGINE SYNTHETASE DOMAIN-CONTAINING PROTEIN 1"/>
    <property type="match status" value="1"/>
</dbReference>
<dbReference type="GO" id="GO:0006529">
    <property type="term" value="P:asparagine biosynthetic process"/>
    <property type="evidence" value="ECO:0007669"/>
    <property type="project" value="UniProtKB-KW"/>
</dbReference>